<dbReference type="EMBL" id="AP024449">
    <property type="protein sequence ID" value="BCS28638.1"/>
    <property type="molecule type" value="Genomic_DNA"/>
</dbReference>
<dbReference type="PANTHER" id="PTHR28090">
    <property type="entry name" value="PROTEIN ROT1"/>
    <property type="match status" value="1"/>
</dbReference>
<keyword evidence="7 11" id="KW-1133">Transmembrane helix</keyword>
<evidence type="ECO:0000256" key="9">
    <source>
        <dbReference type="ARBA" id="ARBA00024969"/>
    </source>
</evidence>
<comment type="similarity">
    <text evidence="2 10">Belongs to the ROT1 family.</text>
</comment>
<proteinExistence type="inferred from homology"/>
<dbReference type="OrthoDB" id="5327821at2759"/>
<feature type="signal peptide" evidence="12">
    <location>
        <begin position="1"/>
        <end position="17"/>
    </location>
</feature>
<dbReference type="GO" id="GO:0005789">
    <property type="term" value="C:endoplasmic reticulum membrane"/>
    <property type="evidence" value="ECO:0007669"/>
    <property type="project" value="UniProtKB-SubCell"/>
</dbReference>
<dbReference type="PIRSF" id="PIRSF017290">
    <property type="entry name" value="ROT1_prd"/>
    <property type="match status" value="1"/>
</dbReference>
<dbReference type="GeneID" id="64978635"/>
<dbReference type="InterPro" id="IPR019623">
    <property type="entry name" value="Rot1"/>
</dbReference>
<dbReference type="PANTHER" id="PTHR28090:SF1">
    <property type="entry name" value="PROTEIN ROT1"/>
    <property type="match status" value="1"/>
</dbReference>
<evidence type="ECO:0000256" key="11">
    <source>
        <dbReference type="SAM" id="Phobius"/>
    </source>
</evidence>
<evidence type="ECO:0000256" key="2">
    <source>
        <dbReference type="ARBA" id="ARBA00007149"/>
    </source>
</evidence>
<keyword evidence="8 10" id="KW-0472">Membrane</keyword>
<evidence type="ECO:0000256" key="4">
    <source>
        <dbReference type="ARBA" id="ARBA00022692"/>
    </source>
</evidence>
<comment type="function">
    <text evidence="9 10">Required for normal levels of the cell wall 1,6-beta-glucan. Involved in a protein folding machinery chaperoning proteins acting in various physiological processes including cell wall synthesis and lysis of autophagic bodies.</text>
</comment>
<feature type="chain" id="PRO_5030834586" description="Protein ROT1" evidence="12">
    <location>
        <begin position="18"/>
        <end position="234"/>
    </location>
</feature>
<evidence type="ECO:0000256" key="6">
    <source>
        <dbReference type="ARBA" id="ARBA00022824"/>
    </source>
</evidence>
<dbReference type="Proteomes" id="UP000654913">
    <property type="component" value="Chromosome 7"/>
</dbReference>
<dbReference type="GO" id="GO:0006458">
    <property type="term" value="P:'de novo' protein folding"/>
    <property type="evidence" value="ECO:0007669"/>
    <property type="project" value="InterPro"/>
</dbReference>
<evidence type="ECO:0000313" key="14">
    <source>
        <dbReference type="Proteomes" id="UP000654913"/>
    </source>
</evidence>
<evidence type="ECO:0000256" key="1">
    <source>
        <dbReference type="ARBA" id="ARBA00004115"/>
    </source>
</evidence>
<name>A0A7R7XXF1_9EURO</name>
<accession>A0A7R7XXF1</accession>
<reference evidence="13" key="1">
    <citation type="submission" date="2021-01" db="EMBL/GenBank/DDBJ databases">
        <authorList>
            <consortium name="Aspergillus puulaauensis MK2 genome sequencing consortium"/>
            <person name="Kazuki M."/>
            <person name="Futagami T."/>
        </authorList>
    </citation>
    <scope>NUCLEOTIDE SEQUENCE</scope>
    <source>
        <strain evidence="13">MK2</strain>
    </source>
</reference>
<sequence>MLVVYLLASLLAGVASAGKAADLVGTWTTKSRKVVTGPGFYDPVNDKLIEPDLTGISFSFTDEGHYEQAFYRAISNPQDPSCPKGIMQWQHGTYTMEADSSLHLTPIAVDGRQLLSDPCKEEIGIYTRYNQTELYKSFTVGTDPYHKSTRLDLYQFDGAPMPPMYLVYRPPEMLPTKPLSDITSKNKKRHLSGDPSKSVGLGGLVSKDSLLDPDRWLWLGVVMSAVGGLTLFFS</sequence>
<evidence type="ECO:0000256" key="3">
    <source>
        <dbReference type="ARBA" id="ARBA00017291"/>
    </source>
</evidence>
<feature type="transmembrane region" description="Helical" evidence="11">
    <location>
        <begin position="216"/>
        <end position="233"/>
    </location>
</feature>
<dbReference type="KEGG" id="apuu:APUU_70208A"/>
<gene>
    <name evidence="13" type="primary">ROT1</name>
    <name evidence="13" type="ORF">APUU_70208A</name>
</gene>
<reference evidence="13" key="2">
    <citation type="submission" date="2021-02" db="EMBL/GenBank/DDBJ databases">
        <title>Aspergillus puulaauensis MK2 genome sequence.</title>
        <authorList>
            <person name="Futagami T."/>
            <person name="Mori K."/>
            <person name="Kadooka C."/>
            <person name="Tanaka T."/>
        </authorList>
    </citation>
    <scope>NUCLEOTIDE SEQUENCE</scope>
    <source>
        <strain evidence="13">MK2</strain>
    </source>
</reference>
<evidence type="ECO:0000256" key="5">
    <source>
        <dbReference type="ARBA" id="ARBA00022729"/>
    </source>
</evidence>
<dbReference type="RefSeq" id="XP_041560824.1">
    <property type="nucleotide sequence ID" value="XM_041695055.1"/>
</dbReference>
<dbReference type="Pfam" id="PF10681">
    <property type="entry name" value="Rot1"/>
    <property type="match status" value="1"/>
</dbReference>
<evidence type="ECO:0000256" key="10">
    <source>
        <dbReference type="PIRNR" id="PIRNR017290"/>
    </source>
</evidence>
<evidence type="ECO:0000256" key="12">
    <source>
        <dbReference type="SAM" id="SignalP"/>
    </source>
</evidence>
<keyword evidence="6 10" id="KW-0256">Endoplasmic reticulum</keyword>
<dbReference type="GO" id="GO:0051082">
    <property type="term" value="F:unfolded protein binding"/>
    <property type="evidence" value="ECO:0007669"/>
    <property type="project" value="TreeGrafter"/>
</dbReference>
<dbReference type="AlphaFoldDB" id="A0A7R7XXF1"/>
<protein>
    <recommendedName>
        <fullName evidence="3 10">Protein ROT1</fullName>
    </recommendedName>
</protein>
<comment type="subcellular location">
    <subcellularLocation>
        <location evidence="1">Endoplasmic reticulum membrane</location>
        <topology evidence="1">Single-pass type I membrane protein</topology>
    </subcellularLocation>
</comment>
<evidence type="ECO:0000256" key="7">
    <source>
        <dbReference type="ARBA" id="ARBA00022989"/>
    </source>
</evidence>
<evidence type="ECO:0000313" key="13">
    <source>
        <dbReference type="EMBL" id="BCS28638.1"/>
    </source>
</evidence>
<organism evidence="13 14">
    <name type="scientific">Aspergillus puulaauensis</name>
    <dbReference type="NCBI Taxonomy" id="1220207"/>
    <lineage>
        <taxon>Eukaryota</taxon>
        <taxon>Fungi</taxon>
        <taxon>Dikarya</taxon>
        <taxon>Ascomycota</taxon>
        <taxon>Pezizomycotina</taxon>
        <taxon>Eurotiomycetes</taxon>
        <taxon>Eurotiomycetidae</taxon>
        <taxon>Eurotiales</taxon>
        <taxon>Aspergillaceae</taxon>
        <taxon>Aspergillus</taxon>
    </lineage>
</organism>
<evidence type="ECO:0000256" key="8">
    <source>
        <dbReference type="ARBA" id="ARBA00023136"/>
    </source>
</evidence>
<keyword evidence="14" id="KW-1185">Reference proteome</keyword>
<keyword evidence="4 11" id="KW-0812">Transmembrane</keyword>
<keyword evidence="5 12" id="KW-0732">Signal</keyword>